<feature type="domain" description="HTH tetR-type" evidence="3">
    <location>
        <begin position="6"/>
        <end position="66"/>
    </location>
</feature>
<name>A0A8J8GDY9_9BACI</name>
<dbReference type="AlphaFoldDB" id="A0A8J8GDY9"/>
<dbReference type="InterPro" id="IPR036271">
    <property type="entry name" value="Tet_transcr_reg_TetR-rel_C_sf"/>
</dbReference>
<dbReference type="SUPFAM" id="SSF46689">
    <property type="entry name" value="Homeodomain-like"/>
    <property type="match status" value="1"/>
</dbReference>
<gene>
    <name evidence="4" type="ORF">HR057_01885</name>
</gene>
<dbReference type="PANTHER" id="PTHR30055">
    <property type="entry name" value="HTH-TYPE TRANSCRIPTIONAL REGULATOR RUTR"/>
    <property type="match status" value="1"/>
</dbReference>
<evidence type="ECO:0000259" key="3">
    <source>
        <dbReference type="PROSITE" id="PS50977"/>
    </source>
</evidence>
<dbReference type="GO" id="GO:0000976">
    <property type="term" value="F:transcription cis-regulatory region binding"/>
    <property type="evidence" value="ECO:0007669"/>
    <property type="project" value="TreeGrafter"/>
</dbReference>
<proteinExistence type="predicted"/>
<dbReference type="RefSeq" id="WP_173729718.1">
    <property type="nucleotide sequence ID" value="NZ_JABTTE010000002.1"/>
</dbReference>
<dbReference type="InterPro" id="IPR050109">
    <property type="entry name" value="HTH-type_TetR-like_transc_reg"/>
</dbReference>
<sequence length="213" mass="24711">MAKKTGEKVPIILQAAKEIFAQSGYHQTSIAAIAKKAGIAEGTVYIYFENKEDILITLFETTIRDEFLNKLENHLPFFKDANLALYEIVRAHFEFFGKDRQLTRVIQIELRQTTPTFIEAIKPVLKKHSVIIEEVIRKGQEQGVFRKDISCRNARKLVFGTLDEMVTCWVLSTKEYDLFEMVEPAYKLFYQALMNLSDEPLVYKERGSYENQI</sequence>
<feature type="DNA-binding region" description="H-T-H motif" evidence="2">
    <location>
        <begin position="29"/>
        <end position="48"/>
    </location>
</feature>
<keyword evidence="5" id="KW-1185">Reference proteome</keyword>
<dbReference type="InterPro" id="IPR001647">
    <property type="entry name" value="HTH_TetR"/>
</dbReference>
<dbReference type="Pfam" id="PF00440">
    <property type="entry name" value="TetR_N"/>
    <property type="match status" value="1"/>
</dbReference>
<protein>
    <submittedName>
        <fullName evidence="4">TetR/AcrR family transcriptional regulator</fullName>
    </submittedName>
</protein>
<accession>A0A8J8GDY9</accession>
<organism evidence="4 5">
    <name type="scientific">Calidifontibacillus erzurumensis</name>
    <dbReference type="NCBI Taxonomy" id="2741433"/>
    <lineage>
        <taxon>Bacteria</taxon>
        <taxon>Bacillati</taxon>
        <taxon>Bacillota</taxon>
        <taxon>Bacilli</taxon>
        <taxon>Bacillales</taxon>
        <taxon>Bacillaceae</taxon>
        <taxon>Calidifontibacillus/Schinkia group</taxon>
        <taxon>Calidifontibacillus</taxon>
    </lineage>
</organism>
<reference evidence="4" key="1">
    <citation type="submission" date="2020-06" db="EMBL/GenBank/DDBJ databases">
        <title>A novel thermopfilic bacterium from Erzurum, Turkey.</title>
        <authorList>
            <person name="Adiguzel A."/>
            <person name="Ay H."/>
            <person name="Baltaci M.O."/>
        </authorList>
    </citation>
    <scope>NUCLEOTIDE SEQUENCE</scope>
    <source>
        <strain evidence="4">P2</strain>
    </source>
</reference>
<evidence type="ECO:0000256" key="2">
    <source>
        <dbReference type="PROSITE-ProRule" id="PRU00335"/>
    </source>
</evidence>
<dbReference type="InterPro" id="IPR023772">
    <property type="entry name" value="DNA-bd_HTH_TetR-type_CS"/>
</dbReference>
<evidence type="ECO:0000256" key="1">
    <source>
        <dbReference type="ARBA" id="ARBA00023125"/>
    </source>
</evidence>
<dbReference type="EMBL" id="JABTTE010000002">
    <property type="protein sequence ID" value="NSL50510.1"/>
    <property type="molecule type" value="Genomic_DNA"/>
</dbReference>
<comment type="caution">
    <text evidence="4">The sequence shown here is derived from an EMBL/GenBank/DDBJ whole genome shotgun (WGS) entry which is preliminary data.</text>
</comment>
<evidence type="ECO:0000313" key="4">
    <source>
        <dbReference type="EMBL" id="NSL50510.1"/>
    </source>
</evidence>
<dbReference type="InterPro" id="IPR009057">
    <property type="entry name" value="Homeodomain-like_sf"/>
</dbReference>
<dbReference type="Gene3D" id="1.10.357.10">
    <property type="entry name" value="Tetracycline Repressor, domain 2"/>
    <property type="match status" value="1"/>
</dbReference>
<dbReference type="InterPro" id="IPR013570">
    <property type="entry name" value="Tscrpt_reg_YsiA_C"/>
</dbReference>
<dbReference type="PROSITE" id="PS01081">
    <property type="entry name" value="HTH_TETR_1"/>
    <property type="match status" value="1"/>
</dbReference>
<dbReference type="GO" id="GO:0003700">
    <property type="term" value="F:DNA-binding transcription factor activity"/>
    <property type="evidence" value="ECO:0007669"/>
    <property type="project" value="TreeGrafter"/>
</dbReference>
<dbReference type="PRINTS" id="PR00455">
    <property type="entry name" value="HTHTETR"/>
</dbReference>
<dbReference type="Pfam" id="PF08359">
    <property type="entry name" value="TetR_C_4"/>
    <property type="match status" value="1"/>
</dbReference>
<dbReference type="PROSITE" id="PS50977">
    <property type="entry name" value="HTH_TETR_2"/>
    <property type="match status" value="1"/>
</dbReference>
<evidence type="ECO:0000313" key="5">
    <source>
        <dbReference type="Proteomes" id="UP000625804"/>
    </source>
</evidence>
<keyword evidence="1 2" id="KW-0238">DNA-binding</keyword>
<dbReference type="PANTHER" id="PTHR30055:SF195">
    <property type="entry name" value="FATTY ACID METABOLISM REGULATOR PROTEIN"/>
    <property type="match status" value="1"/>
</dbReference>
<dbReference type="SUPFAM" id="SSF48498">
    <property type="entry name" value="Tetracyclin repressor-like, C-terminal domain"/>
    <property type="match status" value="1"/>
</dbReference>
<dbReference type="Proteomes" id="UP000625804">
    <property type="component" value="Unassembled WGS sequence"/>
</dbReference>
<dbReference type="Gene3D" id="1.10.10.60">
    <property type="entry name" value="Homeodomain-like"/>
    <property type="match status" value="1"/>
</dbReference>